<dbReference type="GO" id="GO:0032259">
    <property type="term" value="P:methylation"/>
    <property type="evidence" value="ECO:0007669"/>
    <property type="project" value="UniProtKB-KW"/>
</dbReference>
<dbReference type="PROSITE" id="PS51682">
    <property type="entry name" value="SAM_OMT_I"/>
    <property type="match status" value="1"/>
</dbReference>
<dbReference type="OrthoDB" id="186626at2759"/>
<dbReference type="RefSeq" id="XP_025554336.1">
    <property type="nucleotide sequence ID" value="XM_025696750.1"/>
</dbReference>
<dbReference type="InterPro" id="IPR002935">
    <property type="entry name" value="SAM_O-MeTrfase"/>
</dbReference>
<evidence type="ECO:0000256" key="5">
    <source>
        <dbReference type="ARBA" id="ARBA00022939"/>
    </source>
</evidence>
<keyword evidence="4" id="KW-0949">S-adenosyl-L-methionine</keyword>
<dbReference type="SUPFAM" id="SSF53335">
    <property type="entry name" value="S-adenosyl-L-methionine-dependent methyltransferases"/>
    <property type="match status" value="1"/>
</dbReference>
<dbReference type="Pfam" id="PF01596">
    <property type="entry name" value="Methyltransf_3"/>
    <property type="match status" value="1"/>
</dbReference>
<accession>A0A395I4P2</accession>
<dbReference type="EMBL" id="KZ824272">
    <property type="protein sequence ID" value="RAL15182.1"/>
    <property type="molecule type" value="Genomic_DNA"/>
</dbReference>
<dbReference type="PANTHER" id="PTHR43836">
    <property type="entry name" value="CATECHOL O-METHYLTRANSFERASE 1-RELATED"/>
    <property type="match status" value="1"/>
</dbReference>
<dbReference type="VEuPathDB" id="FungiDB:BO97DRAFT_421973"/>
<evidence type="ECO:0000256" key="6">
    <source>
        <dbReference type="ARBA" id="ARBA00023453"/>
    </source>
</evidence>
<dbReference type="AlphaFoldDB" id="A0A395I4P2"/>
<evidence type="ECO:0000313" key="8">
    <source>
        <dbReference type="Proteomes" id="UP000248961"/>
    </source>
</evidence>
<dbReference type="Gene3D" id="3.40.50.150">
    <property type="entry name" value="Vaccinia Virus protein VP39"/>
    <property type="match status" value="1"/>
</dbReference>
<evidence type="ECO:0000256" key="3">
    <source>
        <dbReference type="ARBA" id="ARBA00022679"/>
    </source>
</evidence>
<dbReference type="GeneID" id="37201039"/>
<dbReference type="STRING" id="1450537.A0A395I4P2"/>
<protein>
    <recommendedName>
        <fullName evidence="1">catechol O-methyltransferase</fullName>
        <ecNumber evidence="1">2.1.1.6</ecNumber>
    </recommendedName>
</protein>
<organism evidence="7 8">
    <name type="scientific">Aspergillus homomorphus (strain CBS 101889)</name>
    <dbReference type="NCBI Taxonomy" id="1450537"/>
    <lineage>
        <taxon>Eukaryota</taxon>
        <taxon>Fungi</taxon>
        <taxon>Dikarya</taxon>
        <taxon>Ascomycota</taxon>
        <taxon>Pezizomycotina</taxon>
        <taxon>Eurotiomycetes</taxon>
        <taxon>Eurotiomycetidae</taxon>
        <taxon>Eurotiales</taxon>
        <taxon>Aspergillaceae</taxon>
        <taxon>Aspergillus</taxon>
        <taxon>Aspergillus subgen. Circumdati</taxon>
    </lineage>
</organism>
<dbReference type="InterPro" id="IPR029063">
    <property type="entry name" value="SAM-dependent_MTases_sf"/>
</dbReference>
<evidence type="ECO:0000256" key="1">
    <source>
        <dbReference type="ARBA" id="ARBA00012880"/>
    </source>
</evidence>
<keyword evidence="8" id="KW-1185">Reference proteome</keyword>
<comment type="similarity">
    <text evidence="6">Belongs to the class I-like SAM-binding methyltransferase superfamily. Cation-dependent O-methyltransferase family.</text>
</comment>
<evidence type="ECO:0000256" key="4">
    <source>
        <dbReference type="ARBA" id="ARBA00022691"/>
    </source>
</evidence>
<keyword evidence="2 7" id="KW-0489">Methyltransferase</keyword>
<dbReference type="PANTHER" id="PTHR43836:SF2">
    <property type="entry name" value="CATECHOL O-METHYLTRANSFERASE 1-RELATED"/>
    <property type="match status" value="1"/>
</dbReference>
<dbReference type="EC" id="2.1.1.6" evidence="1"/>
<dbReference type="GO" id="GO:0006584">
    <property type="term" value="P:catecholamine metabolic process"/>
    <property type="evidence" value="ECO:0007669"/>
    <property type="project" value="UniProtKB-KW"/>
</dbReference>
<proteinExistence type="inferred from homology"/>
<reference evidence="7 8" key="1">
    <citation type="submission" date="2018-02" db="EMBL/GenBank/DDBJ databases">
        <title>The genomes of Aspergillus section Nigri reveals drivers in fungal speciation.</title>
        <authorList>
            <consortium name="DOE Joint Genome Institute"/>
            <person name="Vesth T.C."/>
            <person name="Nybo J."/>
            <person name="Theobald S."/>
            <person name="Brandl J."/>
            <person name="Frisvad J.C."/>
            <person name="Nielsen K.F."/>
            <person name="Lyhne E.K."/>
            <person name="Kogle M.E."/>
            <person name="Kuo A."/>
            <person name="Riley R."/>
            <person name="Clum A."/>
            <person name="Nolan M."/>
            <person name="Lipzen A."/>
            <person name="Salamov A."/>
            <person name="Henrissat B."/>
            <person name="Wiebenga A."/>
            <person name="De vries R.P."/>
            <person name="Grigoriev I.V."/>
            <person name="Mortensen U.H."/>
            <person name="Andersen M.R."/>
            <person name="Baker S.E."/>
        </authorList>
    </citation>
    <scope>NUCLEOTIDE SEQUENCE [LARGE SCALE GENOMIC DNA]</scope>
    <source>
        <strain evidence="7 8">CBS 101889</strain>
    </source>
</reference>
<gene>
    <name evidence="7" type="ORF">BO97DRAFT_421973</name>
</gene>
<keyword evidence="5" id="KW-0128">Catecholamine metabolism</keyword>
<sequence length="258" mass="29023">MPKPHAPPPLSHALDGREQDLLHYIYSLPTLPNLKDNPKEILKAIDTYSATQQPLMNIGIPKGNYIRDLIIAHKPHTIIELGGYVGYSAMLFGDTLRRIHPDGRYLSLEQNPEMAAVANQLLELAGLRDVVRVIVGSAATSLRELVDRGELRAVEFLFLDHWQELYRPDLWLLEDLGVLVPGTSVVVADNVVYPGAPEYLEWVRASCEEKRVWVRQKERELAGLRPRPGLVYRTAVREFETAFGRDGVAVTIVDGEED</sequence>
<dbReference type="Proteomes" id="UP000248961">
    <property type="component" value="Unassembled WGS sequence"/>
</dbReference>
<keyword evidence="3 7" id="KW-0808">Transferase</keyword>
<evidence type="ECO:0000313" key="7">
    <source>
        <dbReference type="EMBL" id="RAL15182.1"/>
    </source>
</evidence>
<dbReference type="GO" id="GO:0008171">
    <property type="term" value="F:O-methyltransferase activity"/>
    <property type="evidence" value="ECO:0007669"/>
    <property type="project" value="InterPro"/>
</dbReference>
<evidence type="ECO:0000256" key="2">
    <source>
        <dbReference type="ARBA" id="ARBA00022603"/>
    </source>
</evidence>
<name>A0A395I4P2_ASPHC</name>